<keyword evidence="8" id="KW-1185">Reference proteome</keyword>
<organism evidence="7 8">
    <name type="scientific">Salix dunnii</name>
    <dbReference type="NCBI Taxonomy" id="1413687"/>
    <lineage>
        <taxon>Eukaryota</taxon>
        <taxon>Viridiplantae</taxon>
        <taxon>Streptophyta</taxon>
        <taxon>Embryophyta</taxon>
        <taxon>Tracheophyta</taxon>
        <taxon>Spermatophyta</taxon>
        <taxon>Magnoliopsida</taxon>
        <taxon>eudicotyledons</taxon>
        <taxon>Gunneridae</taxon>
        <taxon>Pentapetalae</taxon>
        <taxon>rosids</taxon>
        <taxon>fabids</taxon>
        <taxon>Malpighiales</taxon>
        <taxon>Salicaceae</taxon>
        <taxon>Saliceae</taxon>
        <taxon>Salix</taxon>
    </lineage>
</organism>
<dbReference type="GO" id="GO:0005694">
    <property type="term" value="C:chromosome"/>
    <property type="evidence" value="ECO:0007669"/>
    <property type="project" value="UniProtKB-ARBA"/>
</dbReference>
<dbReference type="Proteomes" id="UP000657918">
    <property type="component" value="Unassembled WGS sequence"/>
</dbReference>
<dbReference type="GO" id="GO:0004386">
    <property type="term" value="F:helicase activity"/>
    <property type="evidence" value="ECO:0007669"/>
    <property type="project" value="UniProtKB-KW"/>
</dbReference>
<dbReference type="SMART" id="SM00516">
    <property type="entry name" value="SEC14"/>
    <property type="match status" value="1"/>
</dbReference>
<feature type="domain" description="CRAL-TRIO" evidence="6">
    <location>
        <begin position="1613"/>
        <end position="1775"/>
    </location>
</feature>
<dbReference type="PROSITE" id="PS50191">
    <property type="entry name" value="CRAL_TRIO"/>
    <property type="match status" value="1"/>
</dbReference>
<dbReference type="PANTHER" id="PTHR10887">
    <property type="entry name" value="DNA2/NAM7 HELICASE FAMILY"/>
    <property type="match status" value="1"/>
</dbReference>
<keyword evidence="2" id="KW-0378">Hydrolase</keyword>
<feature type="compositionally biased region" description="Polar residues" evidence="5">
    <location>
        <begin position="1322"/>
        <end position="1331"/>
    </location>
</feature>
<dbReference type="CDD" id="cd00170">
    <property type="entry name" value="SEC14"/>
    <property type="match status" value="1"/>
</dbReference>
<evidence type="ECO:0000256" key="1">
    <source>
        <dbReference type="ARBA" id="ARBA00022741"/>
    </source>
</evidence>
<evidence type="ECO:0000256" key="5">
    <source>
        <dbReference type="SAM" id="MobiDB-lite"/>
    </source>
</evidence>
<dbReference type="InterPro" id="IPR047187">
    <property type="entry name" value="SF1_C_Upf1"/>
</dbReference>
<evidence type="ECO:0000256" key="4">
    <source>
        <dbReference type="ARBA" id="ARBA00022840"/>
    </source>
</evidence>
<gene>
    <name evidence="7" type="ORF">SADUNF_Sadunf02G0078500</name>
</gene>
<feature type="region of interest" description="Disordered" evidence="5">
    <location>
        <begin position="1288"/>
        <end position="1352"/>
    </location>
</feature>
<dbReference type="InterPro" id="IPR036865">
    <property type="entry name" value="CRAL-TRIO_dom_sf"/>
</dbReference>
<dbReference type="SUPFAM" id="SSF52087">
    <property type="entry name" value="CRAL/TRIO domain"/>
    <property type="match status" value="1"/>
</dbReference>
<sequence length="1882" mass="209351">MGSRGRLVFDLNEPPAEDDEETDHVVCLQPHKALPSANPPPSGLFGASLGSGGLKNNHAFSHASSASGFQPFVRPKVAHGPEVGFEQKMGEEQNPKFASPAKTIIDDDKTKAPSLVSGSANIKAVEREEGEWSDAEGSADACTVSGMCEKGRASQDQVKSELEGCTPGAVSMSFSSSVKVIENAKAESSGRVSPELDQGQNDHKSNSSRNSNGNANGDVSRDGQEEIASVSKQCEVRGMEASHALKSSNNLVKRKIDQHKEAMLGKKRNRQTMLINIDEAKQAGSMKSSTPRRHPTVTRTVKEACTVPPPVEHDGERPGHAIIKDQNQADLPCNGGVESCLPKSECTGNVNSLQAAKNRKVNGDSDFSVDSHLPPIPKQNSWRQPAESSWKHPADLRQPKNSQFSNRKPALTSQSSMDSKSGNKKYLPGKKPTVAGTPYQDTSVERLIREVTNEKFWRQPEDSDLQCVPGHFESSEEYVKVFEPLLFEECRAQLYSTWEESAETNAHIMVRIKSIERRERGWYDVIVLPVNECKWTFKEGDVAVLSTPRAGIVRSKRNNSSSNEDEEEPEINGRVAGTVRRHIPLDSRDPPGAILHFYVGDSYDHHSKVDEDHILRKFQPRGTWYLTVLGSLATTQREYVALHAFCRLNLQMQTAILKPSPDHFPKYEQQTPAMPECFTQNFVDHLRGTFNGPQLAAIQWAAMHTAAGTSSGVTKRQEPWPFTLVQGPPGTGKTHTVWGMLNVIHLVQYQHYYTSLLKKLAPQSYKQANESNSDNIALGSIDEVLHNMDQNLFHSLSKLCPKPRMLVCAPSNAATDELLARVLDRGFIDGEMKVYRPDVARVGVDSQSRAAQAVSVERRTEQLLIKSREEISKWMQDLRGQEAYFSAHIADLQNKLSAAAVDGRSQGSVGVDPDIIMARDQNRDALLQNLAAAVESRDKVLVEISRLLILEPRFRAGSNFNLEEARASLEASFANEAEIVFTTVSSSGRKLFSRLTHGFDMVVIDEAAQASEVAALPPLALGAARCVLVGDPQQLPATVISKAAGTLLYSRSLFERFQQAGCPTMLLSVQYRMHPQIRDFPSRYFYQGRLADSESVANLPDETYYKDPLLRPYLFYDVTHGRESHRGGSVSYQNIHEAQFCLQLYEHLQKSIKSLGMGRISVGIITPYKLQLKCLQQEFLAVLKSEEGKDIYINTVDAFQGQERDVIIMSCVRASNHGVGFVADIRRMNVALTRARRALWVMGNANSLVRSDDWAALISDAKSRNCYMNMDSLPKDFLVSKGTLGKGSSNTRGLRLGGPRHRSFDVHMESKSGMPSEDDENSGASVISRNGSYRPFKPSMDSSLDEFDQSGDKSRDAWQYGIQRKQGSPAIKGLSNLATHFEAHLPNSSGPSSQLRLLVPVACAEQNAKQKSGAAIMVKELVGGIEMPLLRNGTHADGEITLDSGSWRLTVTQLLPCWSSLIAIPYGLLGLYRYQSFDKRVNIRKMPCTLIFWRANAPGRRLKILDGLTIVFFLPVVSSNYFLKGKLKMSEGVKRSSSNGFEKPLTPEHQQAKVNEVRRLVGALPEKLSIYCSDASIERHLRARNWNVKKALKMLKETLKWRVAFKPEEIRWEDIAHEAHTGKIYRSSYVDKHGRTVLVMRPSCQNSKSIKGQIKYLVYCMENAILNLPPDQEQMVWLIDFSGFNLSHISLKVTRETAHVLQDHYPERLGLAILYNPPKFFEPFWTVAKAFLEPKTYNKVKFVYSDEINTRKIMEDLFDMDHLEAAFGGKDSVGFEINKYAERMKEDDNRMPSFWTRASSPSAAPQPDLASTTLDSLNLNSNSDASDDDKTEGSLPHGIDSDTVFTDENTSVIDSGKKESESESELEDPHHSDVKPDDKAHA</sequence>
<evidence type="ECO:0000313" key="8">
    <source>
        <dbReference type="Proteomes" id="UP000657918"/>
    </source>
</evidence>
<feature type="compositionally biased region" description="Basic and acidic residues" evidence="5">
    <location>
        <begin position="389"/>
        <end position="398"/>
    </location>
</feature>
<evidence type="ECO:0000313" key="7">
    <source>
        <dbReference type="EMBL" id="KAF9687293.1"/>
    </source>
</evidence>
<dbReference type="InterPro" id="IPR045055">
    <property type="entry name" value="DNA2/NAM7-like"/>
</dbReference>
<feature type="region of interest" description="Disordered" evidence="5">
    <location>
        <begin position="185"/>
        <end position="229"/>
    </location>
</feature>
<reference evidence="7 8" key="1">
    <citation type="submission" date="2020-10" db="EMBL/GenBank/DDBJ databases">
        <title>Plant Genome Project.</title>
        <authorList>
            <person name="Zhang R.-G."/>
        </authorList>
    </citation>
    <scope>NUCLEOTIDE SEQUENCE [LARGE SCALE GENOMIC DNA]</scope>
    <source>
        <strain evidence="7">FAFU-HL-1</strain>
        <tissue evidence="7">Leaf</tissue>
    </source>
</reference>
<dbReference type="EMBL" id="JADGMS010000002">
    <property type="protein sequence ID" value="KAF9687293.1"/>
    <property type="molecule type" value="Genomic_DNA"/>
</dbReference>
<feature type="region of interest" description="Disordered" evidence="5">
    <location>
        <begin position="1791"/>
        <end position="1882"/>
    </location>
</feature>
<dbReference type="Gene3D" id="3.40.50.300">
    <property type="entry name" value="P-loop containing nucleotide triphosphate hydrolases"/>
    <property type="match status" value="2"/>
</dbReference>
<feature type="region of interest" description="Disordered" evidence="5">
    <location>
        <begin position="1"/>
        <end position="23"/>
    </location>
</feature>
<feature type="compositionally biased region" description="Low complexity" evidence="5">
    <location>
        <begin position="1808"/>
        <end position="1824"/>
    </location>
</feature>
<keyword evidence="4" id="KW-0067">ATP-binding</keyword>
<dbReference type="InterPro" id="IPR011074">
    <property type="entry name" value="CRAL/TRIO_N_dom"/>
</dbReference>
<dbReference type="Pfam" id="PF13087">
    <property type="entry name" value="AAA_12"/>
    <property type="match status" value="1"/>
</dbReference>
<dbReference type="InterPro" id="IPR036273">
    <property type="entry name" value="CRAL/TRIO_N_dom_sf"/>
</dbReference>
<comment type="caution">
    <text evidence="7">The sequence shown here is derived from an EMBL/GenBank/DDBJ whole genome shotgun (WGS) entry which is preliminary data.</text>
</comment>
<protein>
    <recommendedName>
        <fullName evidence="6">CRAL-TRIO domain-containing protein</fullName>
    </recommendedName>
</protein>
<dbReference type="GO" id="GO:0005524">
    <property type="term" value="F:ATP binding"/>
    <property type="evidence" value="ECO:0007669"/>
    <property type="project" value="UniProtKB-KW"/>
</dbReference>
<dbReference type="Pfam" id="PF13086">
    <property type="entry name" value="AAA_11"/>
    <property type="match status" value="1"/>
</dbReference>
<feature type="compositionally biased region" description="Basic and acidic residues" evidence="5">
    <location>
        <begin position="1855"/>
        <end position="1882"/>
    </location>
</feature>
<proteinExistence type="predicted"/>
<keyword evidence="1" id="KW-0547">Nucleotide-binding</keyword>
<accession>A0A835N6Q5</accession>
<name>A0A835N6Q5_9ROSI</name>
<evidence type="ECO:0000256" key="3">
    <source>
        <dbReference type="ARBA" id="ARBA00022806"/>
    </source>
</evidence>
<evidence type="ECO:0000256" key="2">
    <source>
        <dbReference type="ARBA" id="ARBA00022801"/>
    </source>
</evidence>
<dbReference type="InterPro" id="IPR041677">
    <property type="entry name" value="DNA2/NAM7_AAA_11"/>
</dbReference>
<dbReference type="CDD" id="cd18042">
    <property type="entry name" value="DEXXQc_SETX"/>
    <property type="match status" value="1"/>
</dbReference>
<dbReference type="SMART" id="SM01100">
    <property type="entry name" value="CRAL_TRIO_N"/>
    <property type="match status" value="1"/>
</dbReference>
<dbReference type="InterPro" id="IPR027417">
    <property type="entry name" value="P-loop_NTPase"/>
</dbReference>
<dbReference type="CDD" id="cd18808">
    <property type="entry name" value="SF1_C_Upf1"/>
    <property type="match status" value="1"/>
</dbReference>
<keyword evidence="3" id="KW-0347">Helicase</keyword>
<dbReference type="InterPro" id="IPR041679">
    <property type="entry name" value="DNA2/NAM7-like_C"/>
</dbReference>
<dbReference type="Pfam" id="PF00650">
    <property type="entry name" value="CRAL_TRIO"/>
    <property type="match status" value="1"/>
</dbReference>
<dbReference type="InterPro" id="IPR001251">
    <property type="entry name" value="CRAL-TRIO_dom"/>
</dbReference>
<evidence type="ECO:0000259" key="6">
    <source>
        <dbReference type="PROSITE" id="PS50191"/>
    </source>
</evidence>
<dbReference type="FunFam" id="3.40.50.300:FF:000326">
    <property type="entry name" value="P-loop containing nucleoside triphosphate hydrolase"/>
    <property type="match status" value="1"/>
</dbReference>
<feature type="compositionally biased region" description="Polar residues" evidence="5">
    <location>
        <begin position="1843"/>
        <end position="1853"/>
    </location>
</feature>
<dbReference type="SUPFAM" id="SSF46938">
    <property type="entry name" value="CRAL/TRIO N-terminal domain"/>
    <property type="match status" value="1"/>
</dbReference>
<feature type="compositionally biased region" description="Polar residues" evidence="5">
    <location>
        <begin position="399"/>
        <end position="420"/>
    </location>
</feature>
<dbReference type="PANTHER" id="PTHR10887:SF525">
    <property type="entry name" value="P-LOOP CONTAINING NUCLEOSIDE TRIPHOSPHATE HYDROLASES SUPERFAMILY PROTEIN"/>
    <property type="match status" value="1"/>
</dbReference>
<feature type="region of interest" description="Disordered" evidence="5">
    <location>
        <begin position="359"/>
        <end position="439"/>
    </location>
</feature>
<dbReference type="OrthoDB" id="6513042at2759"/>
<feature type="compositionally biased region" description="Polar residues" evidence="5">
    <location>
        <begin position="378"/>
        <end position="387"/>
    </location>
</feature>
<dbReference type="Gene3D" id="3.40.525.10">
    <property type="entry name" value="CRAL-TRIO lipid binding domain"/>
    <property type="match status" value="1"/>
</dbReference>
<dbReference type="FunFam" id="3.40.525.10:FF:000008">
    <property type="entry name" value="Phosphatidylinositol transfer protein 3"/>
    <property type="match status" value="1"/>
</dbReference>
<dbReference type="GO" id="GO:0016787">
    <property type="term" value="F:hydrolase activity"/>
    <property type="evidence" value="ECO:0007669"/>
    <property type="project" value="UniProtKB-KW"/>
</dbReference>
<dbReference type="SUPFAM" id="SSF52540">
    <property type="entry name" value="P-loop containing nucleoside triphosphate hydrolases"/>
    <property type="match status" value="1"/>
</dbReference>
<feature type="compositionally biased region" description="Low complexity" evidence="5">
    <location>
        <begin position="207"/>
        <end position="217"/>
    </location>
</feature>